<reference evidence="10" key="1">
    <citation type="journal article" date="2019" name="Int. J. Syst. Evol. Microbiol.">
        <title>The Global Catalogue of Microorganisms (GCM) 10K type strain sequencing project: providing services to taxonomists for standard genome sequencing and annotation.</title>
        <authorList>
            <consortium name="The Broad Institute Genomics Platform"/>
            <consortium name="The Broad Institute Genome Sequencing Center for Infectious Disease"/>
            <person name="Wu L."/>
            <person name="Ma J."/>
        </authorList>
    </citation>
    <scope>NUCLEOTIDE SEQUENCE [LARGE SCALE GENOMIC DNA]</scope>
    <source>
        <strain evidence="10">KCTC 42644</strain>
    </source>
</reference>
<evidence type="ECO:0000256" key="4">
    <source>
        <dbReference type="ARBA" id="ARBA00023235"/>
    </source>
</evidence>
<dbReference type="Pfam" id="PF00254">
    <property type="entry name" value="FKBP_C"/>
    <property type="match status" value="1"/>
</dbReference>
<evidence type="ECO:0000256" key="7">
    <source>
        <dbReference type="SAM" id="Phobius"/>
    </source>
</evidence>
<keyword evidence="3 5" id="KW-0697">Rotamase</keyword>
<evidence type="ECO:0000256" key="3">
    <source>
        <dbReference type="ARBA" id="ARBA00023110"/>
    </source>
</evidence>
<dbReference type="Proteomes" id="UP001595615">
    <property type="component" value="Unassembled WGS sequence"/>
</dbReference>
<organism evidence="9 10">
    <name type="scientific">Sphingoaurantiacus capsulatus</name>
    <dbReference type="NCBI Taxonomy" id="1771310"/>
    <lineage>
        <taxon>Bacteria</taxon>
        <taxon>Pseudomonadati</taxon>
        <taxon>Pseudomonadota</taxon>
        <taxon>Alphaproteobacteria</taxon>
        <taxon>Sphingomonadales</taxon>
        <taxon>Sphingosinicellaceae</taxon>
        <taxon>Sphingoaurantiacus</taxon>
    </lineage>
</organism>
<dbReference type="Gene3D" id="3.10.50.40">
    <property type="match status" value="1"/>
</dbReference>
<comment type="catalytic activity">
    <reaction evidence="1 5 6">
        <text>[protein]-peptidylproline (omega=180) = [protein]-peptidylproline (omega=0)</text>
        <dbReference type="Rhea" id="RHEA:16237"/>
        <dbReference type="Rhea" id="RHEA-COMP:10747"/>
        <dbReference type="Rhea" id="RHEA-COMP:10748"/>
        <dbReference type="ChEBI" id="CHEBI:83833"/>
        <dbReference type="ChEBI" id="CHEBI:83834"/>
        <dbReference type="EC" id="5.2.1.8"/>
    </reaction>
</comment>
<evidence type="ECO:0000256" key="2">
    <source>
        <dbReference type="ARBA" id="ARBA00006577"/>
    </source>
</evidence>
<evidence type="ECO:0000259" key="8">
    <source>
        <dbReference type="PROSITE" id="PS50059"/>
    </source>
</evidence>
<dbReference type="EMBL" id="JBHRXV010000003">
    <property type="protein sequence ID" value="MFC3711947.1"/>
    <property type="molecule type" value="Genomic_DNA"/>
</dbReference>
<evidence type="ECO:0000313" key="10">
    <source>
        <dbReference type="Proteomes" id="UP001595615"/>
    </source>
</evidence>
<comment type="caution">
    <text evidence="9">The sequence shown here is derived from an EMBL/GenBank/DDBJ whole genome shotgun (WGS) entry which is preliminary data.</text>
</comment>
<comment type="similarity">
    <text evidence="2 6">Belongs to the FKBP-type PPIase family.</text>
</comment>
<keyword evidence="10" id="KW-1185">Reference proteome</keyword>
<gene>
    <name evidence="9" type="ORF">ACFOMD_05160</name>
</gene>
<dbReference type="InterPro" id="IPR001179">
    <property type="entry name" value="PPIase_FKBP_dom"/>
</dbReference>
<evidence type="ECO:0000256" key="1">
    <source>
        <dbReference type="ARBA" id="ARBA00000971"/>
    </source>
</evidence>
<feature type="transmembrane region" description="Helical" evidence="7">
    <location>
        <begin position="16"/>
        <end position="35"/>
    </location>
</feature>
<evidence type="ECO:0000256" key="5">
    <source>
        <dbReference type="PROSITE-ProRule" id="PRU00277"/>
    </source>
</evidence>
<evidence type="ECO:0000256" key="6">
    <source>
        <dbReference type="RuleBase" id="RU003915"/>
    </source>
</evidence>
<dbReference type="InterPro" id="IPR000774">
    <property type="entry name" value="PPIase_FKBP_N"/>
</dbReference>
<dbReference type="InterPro" id="IPR046357">
    <property type="entry name" value="PPIase_dom_sf"/>
</dbReference>
<sequence>MSGPHASGGRRSGAAFAKYAVIGLLIAGAAAALAFTGTEKLVTAAAPPADFLASNKERAGVKSTASGLQYEVLTEGQGESPVATDTVAVHYEGKLVDGTVFDSSYQRGEPAVFRLDQVIPGWTEGVQLMKPGAKYRFTIPPELGYGPEGAGGVIPPNAVLQFDVELLAIAPRQG</sequence>
<dbReference type="PANTHER" id="PTHR43811:SF57">
    <property type="entry name" value="FKBP-TYPE PEPTIDYL-PROLYL CIS-TRANS ISOMERASE FKPA-RELATED"/>
    <property type="match status" value="1"/>
</dbReference>
<keyword evidence="7" id="KW-0472">Membrane</keyword>
<keyword evidence="4 5" id="KW-0413">Isomerase</keyword>
<evidence type="ECO:0000313" key="9">
    <source>
        <dbReference type="EMBL" id="MFC3711947.1"/>
    </source>
</evidence>
<protein>
    <recommendedName>
        <fullName evidence="6">Peptidyl-prolyl cis-trans isomerase</fullName>
        <ecNumber evidence="6">5.2.1.8</ecNumber>
    </recommendedName>
</protein>
<dbReference type="PROSITE" id="PS50059">
    <property type="entry name" value="FKBP_PPIASE"/>
    <property type="match status" value="1"/>
</dbReference>
<proteinExistence type="inferred from homology"/>
<accession>A0ABV7X9I5</accession>
<keyword evidence="7" id="KW-0812">Transmembrane</keyword>
<dbReference type="RefSeq" id="WP_380857843.1">
    <property type="nucleotide sequence ID" value="NZ_JBHRXV010000003.1"/>
</dbReference>
<keyword evidence="7" id="KW-1133">Transmembrane helix</keyword>
<dbReference type="PANTHER" id="PTHR43811">
    <property type="entry name" value="FKBP-TYPE PEPTIDYL-PROLYL CIS-TRANS ISOMERASE FKPA"/>
    <property type="match status" value="1"/>
</dbReference>
<dbReference type="Pfam" id="PF01346">
    <property type="entry name" value="FKBP_N"/>
    <property type="match status" value="1"/>
</dbReference>
<feature type="domain" description="PPIase FKBP-type" evidence="8">
    <location>
        <begin position="84"/>
        <end position="170"/>
    </location>
</feature>
<name>A0ABV7X9I5_9SPHN</name>
<dbReference type="SUPFAM" id="SSF54534">
    <property type="entry name" value="FKBP-like"/>
    <property type="match status" value="1"/>
</dbReference>
<dbReference type="GO" id="GO:0003755">
    <property type="term" value="F:peptidyl-prolyl cis-trans isomerase activity"/>
    <property type="evidence" value="ECO:0007669"/>
    <property type="project" value="UniProtKB-EC"/>
</dbReference>
<dbReference type="EC" id="5.2.1.8" evidence="6"/>